<comment type="caution">
    <text evidence="5">The sequence shown here is derived from an EMBL/GenBank/DDBJ whole genome shotgun (WGS) entry which is preliminary data.</text>
</comment>
<proteinExistence type="predicted"/>
<keyword evidence="2" id="KW-0479">Metal-binding</keyword>
<dbReference type="Gene3D" id="3.90.470.20">
    <property type="entry name" value="4'-phosphopantetheinyl transferase domain"/>
    <property type="match status" value="1"/>
</dbReference>
<evidence type="ECO:0000259" key="4">
    <source>
        <dbReference type="Pfam" id="PF01648"/>
    </source>
</evidence>
<dbReference type="STRING" id="1189621.A3SI_01666"/>
<dbReference type="Pfam" id="PF01648">
    <property type="entry name" value="ACPS"/>
    <property type="match status" value="1"/>
</dbReference>
<keyword evidence="3" id="KW-0460">Magnesium</keyword>
<dbReference type="AlphaFoldDB" id="I5CA85"/>
<dbReference type="SUPFAM" id="SSF56214">
    <property type="entry name" value="4'-phosphopantetheinyl transferase"/>
    <property type="match status" value="1"/>
</dbReference>
<dbReference type="GO" id="GO:0000287">
    <property type="term" value="F:magnesium ion binding"/>
    <property type="evidence" value="ECO:0007669"/>
    <property type="project" value="InterPro"/>
</dbReference>
<organism evidence="5 6">
    <name type="scientific">Nitritalea halalkaliphila LW7</name>
    <dbReference type="NCBI Taxonomy" id="1189621"/>
    <lineage>
        <taxon>Bacteria</taxon>
        <taxon>Pseudomonadati</taxon>
        <taxon>Bacteroidota</taxon>
        <taxon>Cytophagia</taxon>
        <taxon>Cytophagales</taxon>
        <taxon>Cyclobacteriaceae</taxon>
        <taxon>Nitritalea</taxon>
    </lineage>
</organism>
<dbReference type="EMBL" id="AJYA01000002">
    <property type="protein sequence ID" value="EIM78737.1"/>
    <property type="molecule type" value="Genomic_DNA"/>
</dbReference>
<dbReference type="InterPro" id="IPR008278">
    <property type="entry name" value="4-PPantetheinyl_Trfase_dom"/>
</dbReference>
<reference evidence="5 6" key="1">
    <citation type="submission" date="2012-05" db="EMBL/GenBank/DDBJ databases">
        <title>Genome sequence of Nitritalea halalkaliphila LW7.</title>
        <authorList>
            <person name="Jangir P.K."/>
            <person name="Singh A."/>
            <person name="Shivaji S."/>
            <person name="Sharma R."/>
        </authorList>
    </citation>
    <scope>NUCLEOTIDE SEQUENCE [LARGE SCALE GENOMIC DNA]</scope>
    <source>
        <strain evidence="5 6">LW7</strain>
    </source>
</reference>
<dbReference type="NCBIfam" id="TIGR00556">
    <property type="entry name" value="pantethn_trn"/>
    <property type="match status" value="1"/>
</dbReference>
<accession>I5CA85</accession>
<protein>
    <submittedName>
        <fullName evidence="5">Holo-acyl carrier protein synthase</fullName>
    </submittedName>
</protein>
<keyword evidence="6" id="KW-1185">Reference proteome</keyword>
<evidence type="ECO:0000256" key="2">
    <source>
        <dbReference type="ARBA" id="ARBA00022723"/>
    </source>
</evidence>
<dbReference type="OrthoDB" id="517356at2"/>
<dbReference type="InterPro" id="IPR004568">
    <property type="entry name" value="Ppantetheine-prot_Trfase_dom"/>
</dbReference>
<dbReference type="GO" id="GO:0008897">
    <property type="term" value="F:holo-[acyl-carrier-protein] synthase activity"/>
    <property type="evidence" value="ECO:0007669"/>
    <property type="project" value="InterPro"/>
</dbReference>
<gene>
    <name evidence="5" type="ORF">A3SI_01666</name>
</gene>
<dbReference type="InterPro" id="IPR037143">
    <property type="entry name" value="4-PPantetheinyl_Trfase_dom_sf"/>
</dbReference>
<evidence type="ECO:0000256" key="1">
    <source>
        <dbReference type="ARBA" id="ARBA00022679"/>
    </source>
</evidence>
<dbReference type="Proteomes" id="UP000005551">
    <property type="component" value="Unassembled WGS sequence"/>
</dbReference>
<dbReference type="GO" id="GO:0006633">
    <property type="term" value="P:fatty acid biosynthetic process"/>
    <property type="evidence" value="ECO:0007669"/>
    <property type="project" value="InterPro"/>
</dbReference>
<evidence type="ECO:0000313" key="5">
    <source>
        <dbReference type="EMBL" id="EIM78737.1"/>
    </source>
</evidence>
<feature type="domain" description="4'-phosphopantetheinyl transferase" evidence="4">
    <location>
        <begin position="19"/>
        <end position="101"/>
    </location>
</feature>
<sequence length="149" mass="16587">MVILKDLSPAFTPGDYHFSIGTDIEEVDRFARLLGRKPTLIDRLFFPSEWREELPAARRAMSLAGIWCAKEAVVKAFAPFIALDIRQVEILKHPSKGYPYVVLHVDAPFARPFQLSVSISHTRTLAQAVAQLAVARSSMEVAAESPKNP</sequence>
<evidence type="ECO:0000313" key="6">
    <source>
        <dbReference type="Proteomes" id="UP000005551"/>
    </source>
</evidence>
<name>I5CA85_9BACT</name>
<evidence type="ECO:0000256" key="3">
    <source>
        <dbReference type="ARBA" id="ARBA00022842"/>
    </source>
</evidence>
<dbReference type="RefSeq" id="WP_009053286.1">
    <property type="nucleotide sequence ID" value="NZ_AJYA01000002.1"/>
</dbReference>
<keyword evidence="1" id="KW-0808">Transferase</keyword>